<feature type="domain" description="Homeobox" evidence="8">
    <location>
        <begin position="1"/>
        <end position="47"/>
    </location>
</feature>
<dbReference type="PROSITE" id="PS50071">
    <property type="entry name" value="HOMEOBOX_2"/>
    <property type="match status" value="1"/>
</dbReference>
<dbReference type="SUPFAM" id="SSF46689">
    <property type="entry name" value="Homeodomain-like"/>
    <property type="match status" value="1"/>
</dbReference>
<dbReference type="SMART" id="SM00389">
    <property type="entry name" value="HOX"/>
    <property type="match status" value="1"/>
</dbReference>
<evidence type="ECO:0000256" key="6">
    <source>
        <dbReference type="RuleBase" id="RU000682"/>
    </source>
</evidence>
<evidence type="ECO:0000256" key="5">
    <source>
        <dbReference type="PROSITE-ProRule" id="PRU00108"/>
    </source>
</evidence>
<gene>
    <name evidence="9" type="ORF">LSH36_354g01007</name>
</gene>
<dbReference type="GO" id="GO:0000981">
    <property type="term" value="F:DNA-binding transcription factor activity, RNA polymerase II-specific"/>
    <property type="evidence" value="ECO:0007669"/>
    <property type="project" value="TreeGrafter"/>
</dbReference>
<comment type="caution">
    <text evidence="9">The sequence shown here is derived from an EMBL/GenBank/DDBJ whole genome shotgun (WGS) entry which is preliminary data.</text>
</comment>
<evidence type="ECO:0000256" key="2">
    <source>
        <dbReference type="ARBA" id="ARBA00023125"/>
    </source>
</evidence>
<dbReference type="InterPro" id="IPR051306">
    <property type="entry name" value="Homeobox_regulator"/>
</dbReference>
<accession>A0AAD9MZZ7</accession>
<evidence type="ECO:0000256" key="7">
    <source>
        <dbReference type="SAM" id="MobiDB-lite"/>
    </source>
</evidence>
<dbReference type="PANTHER" id="PTHR46123">
    <property type="entry name" value="MIX-TYPE HOMEOBOX GENE 1-RELATED"/>
    <property type="match status" value="1"/>
</dbReference>
<protein>
    <recommendedName>
        <fullName evidence="8">Homeobox domain-containing protein</fullName>
    </recommendedName>
</protein>
<feature type="region of interest" description="Disordered" evidence="7">
    <location>
        <begin position="110"/>
        <end position="146"/>
    </location>
</feature>
<dbReference type="PANTHER" id="PTHR46123:SF4">
    <property type="entry name" value="MIX-TYPE HOMEOBOX GENE 1-RELATED"/>
    <property type="match status" value="1"/>
</dbReference>
<keyword evidence="4 5" id="KW-0539">Nucleus</keyword>
<dbReference type="CDD" id="cd00086">
    <property type="entry name" value="homeodomain"/>
    <property type="match status" value="1"/>
</dbReference>
<feature type="DNA-binding region" description="Homeobox" evidence="5">
    <location>
        <begin position="3"/>
        <end position="48"/>
    </location>
</feature>
<reference evidence="9" key="1">
    <citation type="journal article" date="2023" name="Mol. Biol. Evol.">
        <title>Third-Generation Sequencing Reveals the Adaptive Role of the Epigenome in Three Deep-Sea Polychaetes.</title>
        <authorList>
            <person name="Perez M."/>
            <person name="Aroh O."/>
            <person name="Sun Y."/>
            <person name="Lan Y."/>
            <person name="Juniper S.K."/>
            <person name="Young C.R."/>
            <person name="Angers B."/>
            <person name="Qian P.Y."/>
        </authorList>
    </citation>
    <scope>NUCLEOTIDE SEQUENCE</scope>
    <source>
        <strain evidence="9">P08H-3</strain>
    </source>
</reference>
<organism evidence="9 10">
    <name type="scientific">Paralvinella palmiformis</name>
    <dbReference type="NCBI Taxonomy" id="53620"/>
    <lineage>
        <taxon>Eukaryota</taxon>
        <taxon>Metazoa</taxon>
        <taxon>Spiralia</taxon>
        <taxon>Lophotrochozoa</taxon>
        <taxon>Annelida</taxon>
        <taxon>Polychaeta</taxon>
        <taxon>Sedentaria</taxon>
        <taxon>Canalipalpata</taxon>
        <taxon>Terebellida</taxon>
        <taxon>Terebelliformia</taxon>
        <taxon>Alvinellidae</taxon>
        <taxon>Paralvinella</taxon>
    </lineage>
</organism>
<dbReference type="InterPro" id="IPR001356">
    <property type="entry name" value="HD"/>
</dbReference>
<evidence type="ECO:0000256" key="1">
    <source>
        <dbReference type="ARBA" id="ARBA00004123"/>
    </source>
</evidence>
<dbReference type="AlphaFoldDB" id="A0AAD9MZZ7"/>
<dbReference type="InterPro" id="IPR009057">
    <property type="entry name" value="Homeodomain-like_sf"/>
</dbReference>
<dbReference type="GO" id="GO:0000977">
    <property type="term" value="F:RNA polymerase II transcription regulatory region sequence-specific DNA binding"/>
    <property type="evidence" value="ECO:0007669"/>
    <property type="project" value="TreeGrafter"/>
</dbReference>
<name>A0AAD9MZZ7_9ANNE</name>
<keyword evidence="2 5" id="KW-0238">DNA-binding</keyword>
<dbReference type="GO" id="GO:0005634">
    <property type="term" value="C:nucleus"/>
    <property type="evidence" value="ECO:0007669"/>
    <property type="project" value="UniProtKB-SubCell"/>
</dbReference>
<evidence type="ECO:0000259" key="8">
    <source>
        <dbReference type="PROSITE" id="PS50071"/>
    </source>
</evidence>
<dbReference type="Pfam" id="PF00046">
    <property type="entry name" value="Homeodomain"/>
    <property type="match status" value="1"/>
</dbReference>
<dbReference type="EMBL" id="JAODUP010000354">
    <property type="protein sequence ID" value="KAK2151690.1"/>
    <property type="molecule type" value="Genomic_DNA"/>
</dbReference>
<evidence type="ECO:0000313" key="9">
    <source>
        <dbReference type="EMBL" id="KAK2151690.1"/>
    </source>
</evidence>
<evidence type="ECO:0000256" key="4">
    <source>
        <dbReference type="ARBA" id="ARBA00023242"/>
    </source>
</evidence>
<proteinExistence type="predicted"/>
<dbReference type="Gene3D" id="1.10.10.60">
    <property type="entry name" value="Homeodomain-like"/>
    <property type="match status" value="1"/>
</dbReference>
<evidence type="ECO:0000313" key="10">
    <source>
        <dbReference type="Proteomes" id="UP001208570"/>
    </source>
</evidence>
<sequence length="221" mass="25114">MARLEKWFSENPYPGIEDRERYSAEISVDEARIHVWFQNRRSRCRRQTRHRHLMPLSLMTSPLSLLRLPCPTMAGQDNKSTNLHLASISSWTPPAVRFSDRRLQLSPFRLPAPQAVPPGSDTDRTFTPARPWETPPTTGNSHRSRARPSRCILSNLAPCPTSSYCNHLEHHVSETIDPRRLLPGCFSPSIIPSLYPNFMVPPIPNPLLLLPSSVIDKIAKL</sequence>
<dbReference type="Proteomes" id="UP001208570">
    <property type="component" value="Unassembled WGS sequence"/>
</dbReference>
<keyword evidence="10" id="KW-1185">Reference proteome</keyword>
<comment type="subcellular location">
    <subcellularLocation>
        <location evidence="1 5 6">Nucleus</location>
    </subcellularLocation>
</comment>
<keyword evidence="3 5" id="KW-0371">Homeobox</keyword>
<evidence type="ECO:0000256" key="3">
    <source>
        <dbReference type="ARBA" id="ARBA00023155"/>
    </source>
</evidence>